<protein>
    <submittedName>
        <fullName evidence="1">Uncharacterized protein</fullName>
    </submittedName>
</protein>
<reference evidence="1" key="2">
    <citation type="journal article" date="2015" name="Data Brief">
        <title>Shoot transcriptome of the giant reed, Arundo donax.</title>
        <authorList>
            <person name="Barrero R.A."/>
            <person name="Guerrero F.D."/>
            <person name="Moolhuijzen P."/>
            <person name="Goolsby J.A."/>
            <person name="Tidwell J."/>
            <person name="Bellgard S.E."/>
            <person name="Bellgard M.I."/>
        </authorList>
    </citation>
    <scope>NUCLEOTIDE SEQUENCE</scope>
    <source>
        <tissue evidence="1">Shoot tissue taken approximately 20 cm above the soil surface</tissue>
    </source>
</reference>
<accession>A0A0A8Y529</accession>
<reference evidence="1" key="1">
    <citation type="submission" date="2014-09" db="EMBL/GenBank/DDBJ databases">
        <authorList>
            <person name="Magalhaes I.L.F."/>
            <person name="Oliveira U."/>
            <person name="Santos F.R."/>
            <person name="Vidigal T.H.D.A."/>
            <person name="Brescovit A.D."/>
            <person name="Santos A.J."/>
        </authorList>
    </citation>
    <scope>NUCLEOTIDE SEQUENCE</scope>
    <source>
        <tissue evidence="1">Shoot tissue taken approximately 20 cm above the soil surface</tissue>
    </source>
</reference>
<organism evidence="1">
    <name type="scientific">Arundo donax</name>
    <name type="common">Giant reed</name>
    <name type="synonym">Donax arundinaceus</name>
    <dbReference type="NCBI Taxonomy" id="35708"/>
    <lineage>
        <taxon>Eukaryota</taxon>
        <taxon>Viridiplantae</taxon>
        <taxon>Streptophyta</taxon>
        <taxon>Embryophyta</taxon>
        <taxon>Tracheophyta</taxon>
        <taxon>Spermatophyta</taxon>
        <taxon>Magnoliopsida</taxon>
        <taxon>Liliopsida</taxon>
        <taxon>Poales</taxon>
        <taxon>Poaceae</taxon>
        <taxon>PACMAD clade</taxon>
        <taxon>Arundinoideae</taxon>
        <taxon>Arundineae</taxon>
        <taxon>Arundo</taxon>
    </lineage>
</organism>
<name>A0A0A8Y529_ARUDO</name>
<proteinExistence type="predicted"/>
<dbReference type="EMBL" id="GBRH01277997">
    <property type="protein sequence ID" value="JAD19898.1"/>
    <property type="molecule type" value="Transcribed_RNA"/>
</dbReference>
<sequence length="15" mass="1814">MLLLISLIFRNHLCK</sequence>
<evidence type="ECO:0000313" key="1">
    <source>
        <dbReference type="EMBL" id="JAD19898.1"/>
    </source>
</evidence>